<reference evidence="9 10" key="1">
    <citation type="submission" date="2023-05" db="EMBL/GenBank/DDBJ databases">
        <title>Chelatococcus sp. nov., a moderately thermophilic bacterium isolated from hot spring microbial mat.</title>
        <authorList>
            <person name="Hu C.-J."/>
            <person name="Li W.-J."/>
        </authorList>
    </citation>
    <scope>NUCLEOTIDE SEQUENCE [LARGE SCALE GENOMIC DNA]</scope>
    <source>
        <strain evidence="9 10">SYSU G07232</strain>
    </source>
</reference>
<feature type="transmembrane region" description="Helical" evidence="8">
    <location>
        <begin position="203"/>
        <end position="234"/>
    </location>
</feature>
<keyword evidence="3" id="KW-0813">Transport</keyword>
<proteinExistence type="inferred from homology"/>
<gene>
    <name evidence="9" type="ORF">QNA08_06880</name>
</gene>
<dbReference type="Pfam" id="PF03591">
    <property type="entry name" value="AzlC"/>
    <property type="match status" value="1"/>
</dbReference>
<protein>
    <submittedName>
        <fullName evidence="9">AzlC family ABC transporter permease</fullName>
    </submittedName>
</protein>
<feature type="transmembrane region" description="Helical" evidence="8">
    <location>
        <begin position="139"/>
        <end position="161"/>
    </location>
</feature>
<organism evidence="9 10">
    <name type="scientific">Chelatococcus albus</name>
    <dbReference type="NCBI Taxonomy" id="3047466"/>
    <lineage>
        <taxon>Bacteria</taxon>
        <taxon>Pseudomonadati</taxon>
        <taxon>Pseudomonadota</taxon>
        <taxon>Alphaproteobacteria</taxon>
        <taxon>Hyphomicrobiales</taxon>
        <taxon>Chelatococcaceae</taxon>
        <taxon>Chelatococcus</taxon>
    </lineage>
</organism>
<feature type="transmembrane region" description="Helical" evidence="8">
    <location>
        <begin position="77"/>
        <end position="96"/>
    </location>
</feature>
<keyword evidence="6 8" id="KW-1133">Transmembrane helix</keyword>
<keyword evidence="10" id="KW-1185">Reference proteome</keyword>
<name>A0ABT7AF11_9HYPH</name>
<evidence type="ECO:0000256" key="7">
    <source>
        <dbReference type="ARBA" id="ARBA00023136"/>
    </source>
</evidence>
<evidence type="ECO:0000256" key="8">
    <source>
        <dbReference type="SAM" id="Phobius"/>
    </source>
</evidence>
<evidence type="ECO:0000256" key="4">
    <source>
        <dbReference type="ARBA" id="ARBA00022475"/>
    </source>
</evidence>
<evidence type="ECO:0000256" key="3">
    <source>
        <dbReference type="ARBA" id="ARBA00022448"/>
    </source>
</evidence>
<dbReference type="RefSeq" id="WP_283739945.1">
    <property type="nucleotide sequence ID" value="NZ_JASJEV010000003.1"/>
</dbReference>
<keyword evidence="4" id="KW-1003">Cell membrane</keyword>
<comment type="caution">
    <text evidence="9">The sequence shown here is derived from an EMBL/GenBank/DDBJ whole genome shotgun (WGS) entry which is preliminary data.</text>
</comment>
<comment type="subcellular location">
    <subcellularLocation>
        <location evidence="1">Cell membrane</location>
        <topology evidence="1">Multi-pass membrane protein</topology>
    </subcellularLocation>
</comment>
<evidence type="ECO:0000256" key="6">
    <source>
        <dbReference type="ARBA" id="ARBA00022989"/>
    </source>
</evidence>
<dbReference type="Proteomes" id="UP001321492">
    <property type="component" value="Unassembled WGS sequence"/>
</dbReference>
<feature type="transmembrane region" description="Helical" evidence="8">
    <location>
        <begin position="173"/>
        <end position="191"/>
    </location>
</feature>
<keyword evidence="7 8" id="KW-0472">Membrane</keyword>
<comment type="similarity">
    <text evidence="2">Belongs to the AzlC family.</text>
</comment>
<dbReference type="PANTHER" id="PTHR34979">
    <property type="entry name" value="INNER MEMBRANE PROTEIN YGAZ"/>
    <property type="match status" value="1"/>
</dbReference>
<accession>A0ABT7AF11</accession>
<feature type="transmembrane region" description="Helical" evidence="8">
    <location>
        <begin position="51"/>
        <end position="71"/>
    </location>
</feature>
<evidence type="ECO:0000256" key="5">
    <source>
        <dbReference type="ARBA" id="ARBA00022692"/>
    </source>
</evidence>
<dbReference type="InterPro" id="IPR011606">
    <property type="entry name" value="Brnchd-chn_aa_trnsp_permease"/>
</dbReference>
<feature type="transmembrane region" description="Helical" evidence="8">
    <location>
        <begin position="22"/>
        <end position="42"/>
    </location>
</feature>
<keyword evidence="5 8" id="KW-0812">Transmembrane</keyword>
<evidence type="ECO:0000256" key="1">
    <source>
        <dbReference type="ARBA" id="ARBA00004651"/>
    </source>
</evidence>
<dbReference type="PANTHER" id="PTHR34979:SF1">
    <property type="entry name" value="INNER MEMBRANE PROTEIN YGAZ"/>
    <property type="match status" value="1"/>
</dbReference>
<sequence>MTKTTETQLALTRAGLVEGMRLILPFVPGVVIFASAFGAAAVQKGLTLGQALFMSGAVYAGAAQLVSLELWTRHWTLASLLAITAVAATVNARMVLMGAALQPWLKGTPTPLNAVNLFFFTDANWITATRYQMKGGTDLGVMLGGGLFLWVVWVAATLPGYLLGSLMRDPKVVGFDLVMPIVFTAMAIPLWKGRRDSIAWGVAGVVALTVSQLFSGYAFIVAGALAGALAGAFIDD</sequence>
<evidence type="ECO:0000256" key="2">
    <source>
        <dbReference type="ARBA" id="ARBA00010735"/>
    </source>
</evidence>
<dbReference type="EMBL" id="JASJEV010000003">
    <property type="protein sequence ID" value="MDJ1157956.1"/>
    <property type="molecule type" value="Genomic_DNA"/>
</dbReference>
<evidence type="ECO:0000313" key="9">
    <source>
        <dbReference type="EMBL" id="MDJ1157956.1"/>
    </source>
</evidence>
<evidence type="ECO:0000313" key="10">
    <source>
        <dbReference type="Proteomes" id="UP001321492"/>
    </source>
</evidence>